<feature type="non-terminal residue" evidence="1">
    <location>
        <position position="667"/>
    </location>
</feature>
<evidence type="ECO:0008006" key="2">
    <source>
        <dbReference type="Google" id="ProtNLM"/>
    </source>
</evidence>
<evidence type="ECO:0000313" key="1">
    <source>
        <dbReference type="EMBL" id="KKM92375.1"/>
    </source>
</evidence>
<gene>
    <name evidence="1" type="ORF">LCGC14_1219000</name>
</gene>
<accession>A0A0F9NU41</accession>
<dbReference type="InterPro" id="IPR013320">
    <property type="entry name" value="ConA-like_dom_sf"/>
</dbReference>
<dbReference type="EMBL" id="LAZR01006400">
    <property type="protein sequence ID" value="KKM92375.1"/>
    <property type="molecule type" value="Genomic_DNA"/>
</dbReference>
<protein>
    <recommendedName>
        <fullName evidence="2">LamG-like jellyroll fold domain-containing protein</fullName>
    </recommendedName>
</protein>
<name>A0A0F9NU41_9ZZZZ</name>
<comment type="caution">
    <text evidence="1">The sequence shown here is derived from an EMBL/GenBank/DDBJ whole genome shotgun (WGS) entry which is preliminary data.</text>
</comment>
<reference evidence="1" key="1">
    <citation type="journal article" date="2015" name="Nature">
        <title>Complex archaea that bridge the gap between prokaryotes and eukaryotes.</title>
        <authorList>
            <person name="Spang A."/>
            <person name="Saw J.H."/>
            <person name="Jorgensen S.L."/>
            <person name="Zaremba-Niedzwiedzka K."/>
            <person name="Martijn J."/>
            <person name="Lind A.E."/>
            <person name="van Eijk R."/>
            <person name="Schleper C."/>
            <person name="Guy L."/>
            <person name="Ettema T.J."/>
        </authorList>
    </citation>
    <scope>NUCLEOTIDE SEQUENCE</scope>
</reference>
<dbReference type="SUPFAM" id="SSF49899">
    <property type="entry name" value="Concanavalin A-like lectins/glucanases"/>
    <property type="match status" value="1"/>
</dbReference>
<dbReference type="AlphaFoldDB" id="A0A0F9NU41"/>
<dbReference type="Pfam" id="PF13385">
    <property type="entry name" value="Laminin_G_3"/>
    <property type="match status" value="1"/>
</dbReference>
<dbReference type="Gene3D" id="2.60.120.200">
    <property type="match status" value="1"/>
</dbReference>
<sequence>MKKVDKVIIAIIISLLSILFVSAQQGNSYNWVRGAACLLSGCTMEGDINMGGNSIINANWVNTTFSNASEICINNTCIDDWDEINVTPVPSVSHWNASAGKLFPANSTLALNITGINITVQTIRTGAGNNLTITLGDNLGKTNITIEDSDGVALVSIDTNGLLYTHGGDADLVVGGQDFTLSRDRGGSGFFTLKDVGGVFNFAVGGTTSFGFGAGGRFDMQGDMTWRTGLQRTLDLGGIFGSNFQLSNFQGTLGRVTGDPFLWSFVGSNTATPSEYRLELADDDALNANRTVNIGTSKGTGNTINIINIGKEDNDTITINGTIKTKGDFELDGHFEAVSANFSGDLNISGRITHEGDRVNDYIPVYSQENVMRKIDNSLVLDMHFDNRSIYGENNSLFVDFSGNANNGTCVGGGCPNYTDGKIGRALEFDGDGDYIEIADDDSLDLSTAATWSLWVKRAQYTDLGGLLNKYFSAGGRRSYTLLEATGGDSTEIGLFLSPNGATPDVYYTTNNCGPVDDEWTYIAVTYDEGSAIYYKNGVQCDTDSGSVTSIHNSPEPLLIGSSYDSDFNGTIDEVKVFNRVLSAEEINDMYLNEKEFYRDELRANSLGIGTGRKSLHTLEVGGSMNVSGDLNVSGNILSSNVFLPQYIFSHTNETIPLRGASLWTNV</sequence>
<organism evidence="1">
    <name type="scientific">marine sediment metagenome</name>
    <dbReference type="NCBI Taxonomy" id="412755"/>
    <lineage>
        <taxon>unclassified sequences</taxon>
        <taxon>metagenomes</taxon>
        <taxon>ecological metagenomes</taxon>
    </lineage>
</organism>
<proteinExistence type="predicted"/>